<dbReference type="EC" id="2.1.1.163" evidence="2"/>
<dbReference type="OrthoDB" id="9805171at2"/>
<proteinExistence type="predicted"/>
<gene>
    <name evidence="2" type="primary">ubiE_3</name>
    <name evidence="2" type="ORF">STSP_24030</name>
</gene>
<protein>
    <submittedName>
        <fullName evidence="2">Demethylmenaquinone methyltransferase</fullName>
        <ecNumber evidence="2">2.1.1.163</ecNumber>
    </submittedName>
</protein>
<dbReference type="GO" id="GO:0008757">
    <property type="term" value="F:S-adenosylmethionine-dependent methyltransferase activity"/>
    <property type="evidence" value="ECO:0007669"/>
    <property type="project" value="InterPro"/>
</dbReference>
<dbReference type="GO" id="GO:0043770">
    <property type="term" value="F:demethylmenaquinone methyltransferase activity"/>
    <property type="evidence" value="ECO:0007669"/>
    <property type="project" value="UniProtKB-EC"/>
</dbReference>
<dbReference type="RefSeq" id="WP_067275750.1">
    <property type="nucleotide sequence ID" value="NZ_LOHS01000068.1"/>
</dbReference>
<accession>A0A177HVV0</accession>
<dbReference type="EMBL" id="LOHS01000068">
    <property type="protein sequence ID" value="OAH14248.1"/>
    <property type="molecule type" value="Genomic_DNA"/>
</dbReference>
<dbReference type="InterPro" id="IPR029063">
    <property type="entry name" value="SAM-dependent_MTases_sf"/>
</dbReference>
<evidence type="ECO:0000313" key="3">
    <source>
        <dbReference type="Proteomes" id="UP000077381"/>
    </source>
</evidence>
<dbReference type="Proteomes" id="UP000077381">
    <property type="component" value="Unassembled WGS sequence"/>
</dbReference>
<feature type="domain" description="Methyltransferase type 11" evidence="1">
    <location>
        <begin position="40"/>
        <end position="129"/>
    </location>
</feature>
<comment type="caution">
    <text evidence="2">The sequence shown here is derived from an EMBL/GenBank/DDBJ whole genome shotgun (WGS) entry which is preliminary data.</text>
</comment>
<dbReference type="PANTHER" id="PTHR43591:SF99">
    <property type="entry name" value="OS06G0646000 PROTEIN"/>
    <property type="match status" value="1"/>
</dbReference>
<dbReference type="Pfam" id="PF08241">
    <property type="entry name" value="Methyltransf_11"/>
    <property type="match status" value="1"/>
</dbReference>
<dbReference type="AlphaFoldDB" id="A0A177HVV0"/>
<dbReference type="SUPFAM" id="SSF53335">
    <property type="entry name" value="S-adenosyl-L-methionine-dependent methyltransferases"/>
    <property type="match status" value="1"/>
</dbReference>
<dbReference type="GO" id="GO:0032259">
    <property type="term" value="P:methylation"/>
    <property type="evidence" value="ECO:0007669"/>
    <property type="project" value="UniProtKB-KW"/>
</dbReference>
<name>A0A177HVV0_9ACTN</name>
<keyword evidence="2" id="KW-0489">Methyltransferase</keyword>
<organism evidence="2 3">
    <name type="scientific">Streptomyces jeddahensis</name>
    <dbReference type="NCBI Taxonomy" id="1716141"/>
    <lineage>
        <taxon>Bacteria</taxon>
        <taxon>Bacillati</taxon>
        <taxon>Actinomycetota</taxon>
        <taxon>Actinomycetes</taxon>
        <taxon>Kitasatosporales</taxon>
        <taxon>Streptomycetaceae</taxon>
        <taxon>Streptomyces</taxon>
    </lineage>
</organism>
<evidence type="ECO:0000313" key="2">
    <source>
        <dbReference type="EMBL" id="OAH14248.1"/>
    </source>
</evidence>
<dbReference type="STRING" id="1716141.STSP_24030"/>
<keyword evidence="2" id="KW-0808">Transferase</keyword>
<dbReference type="PANTHER" id="PTHR43591">
    <property type="entry name" value="METHYLTRANSFERASE"/>
    <property type="match status" value="1"/>
</dbReference>
<dbReference type="InterPro" id="IPR013216">
    <property type="entry name" value="Methyltransf_11"/>
</dbReference>
<reference evidence="2 3" key="1">
    <citation type="submission" date="2015-12" db="EMBL/GenBank/DDBJ databases">
        <title>Genome sequence of Streptomyces sp. G25.</title>
        <authorList>
            <person name="Poehlein A."/>
            <person name="Roettig A."/>
            <person name="Hiessl S."/>
            <person name="Hauschild P."/>
            <person name="Schauer J."/>
            <person name="Madkour M.H."/>
            <person name="Al-Ansari A.M."/>
            <person name="Almakishah N.H."/>
            <person name="Steinbuechel A."/>
            <person name="Daniel R."/>
        </authorList>
    </citation>
    <scope>NUCLEOTIDE SEQUENCE [LARGE SCALE GENOMIC DNA]</scope>
    <source>
        <strain evidence="3">G25(2015)</strain>
    </source>
</reference>
<sequence length="239" mass="25441">MLDYDKEAAVYDRTRGGVPRARAAAEAVLGLVPTTSRTLLDVACGTGLVTGRLTRPGLRTLGVDISPGMLSVAAGRLDGAVVLGDSRRLPFADGSFDVVTAIWLLHLLPEAAPVVAEAARVLRPGGVFVTTVDKSAAHDVGSDIDVLVRPHRSARAADESARITEYAASHGLRPCGEARFRGHGQGRTPRRLADDIRRGRVYAAGGPALADRVAALPDPDTPRAEPLYRLRAFRREREA</sequence>
<dbReference type="Gene3D" id="3.40.50.150">
    <property type="entry name" value="Vaccinia Virus protein VP39"/>
    <property type="match status" value="1"/>
</dbReference>
<keyword evidence="3" id="KW-1185">Reference proteome</keyword>
<evidence type="ECO:0000259" key="1">
    <source>
        <dbReference type="Pfam" id="PF08241"/>
    </source>
</evidence>
<dbReference type="PATRIC" id="fig|1716141.3.peg.2539"/>
<dbReference type="CDD" id="cd02440">
    <property type="entry name" value="AdoMet_MTases"/>
    <property type="match status" value="1"/>
</dbReference>